<evidence type="ECO:0000313" key="2">
    <source>
        <dbReference type="Proteomes" id="UP000616151"/>
    </source>
</evidence>
<evidence type="ECO:0000313" key="1">
    <source>
        <dbReference type="EMBL" id="MBK1870429.1"/>
    </source>
</evidence>
<dbReference type="EMBL" id="JAENHL010000008">
    <property type="protein sequence ID" value="MBK1870429.1"/>
    <property type="molecule type" value="Genomic_DNA"/>
</dbReference>
<gene>
    <name evidence="1" type="ORF">JHL16_28955</name>
</gene>
<comment type="caution">
    <text evidence="1">The sequence shown here is derived from an EMBL/GenBank/DDBJ whole genome shotgun (WGS) entry which is preliminary data.</text>
</comment>
<reference evidence="1" key="1">
    <citation type="submission" date="2021-01" db="EMBL/GenBank/DDBJ databases">
        <authorList>
            <person name="Sun Q."/>
        </authorList>
    </citation>
    <scope>NUCLEOTIDE SEQUENCE</scope>
    <source>
        <strain evidence="1">YIM B02566</strain>
    </source>
</reference>
<accession>A0ACC5RCR2</accession>
<name>A0ACC5RCR2_9HYPH</name>
<keyword evidence="2" id="KW-1185">Reference proteome</keyword>
<organism evidence="1 2">
    <name type="scientific">Taklimakanibacter albus</name>
    <dbReference type="NCBI Taxonomy" id="2800327"/>
    <lineage>
        <taxon>Bacteria</taxon>
        <taxon>Pseudomonadati</taxon>
        <taxon>Pseudomonadota</taxon>
        <taxon>Alphaproteobacteria</taxon>
        <taxon>Hyphomicrobiales</taxon>
        <taxon>Aestuariivirgaceae</taxon>
        <taxon>Taklimakanibacter</taxon>
    </lineage>
</organism>
<dbReference type="Proteomes" id="UP000616151">
    <property type="component" value="Unassembled WGS sequence"/>
</dbReference>
<sequence length="298" mass="32272">MTLRLSRLLALLLLSLLWLPAAMAQDSAPTPAQAEIDRAYVAAVKAATNGPADVALRELATIRLSDSYSFIPVAEASAFMRALGNTTNENFLGLIIPKQDPFWFVTVNYTDSGHIADEDAKTWNADDLLQSLKDGTELDNKTRAERGIPPFDVVGWAEKPAYDEATHRLVWSILARDRGTTSAATINYNTYALGRQGYFELNLVTGEDTIADDKKHAGALLAALDYKLGQRYTDYNASTDRLAEFGLAALIGGAAAKKLGLFAVIGLALAKFWKVILIAVAVGGGAITKLFRRKPPQV</sequence>
<protein>
    <submittedName>
        <fullName evidence="1">DUF2167 domain-containing protein</fullName>
    </submittedName>
</protein>
<proteinExistence type="predicted"/>